<dbReference type="GO" id="GO:0008999">
    <property type="term" value="F:protein-N-terminal-alanine acetyltransferase activity"/>
    <property type="evidence" value="ECO:0007669"/>
    <property type="project" value="TreeGrafter"/>
</dbReference>
<name>A0A7Y0EVA1_9BIFI</name>
<comment type="caution">
    <text evidence="2">The sequence shown here is derived from an EMBL/GenBank/DDBJ whole genome shotgun (WGS) entry which is preliminary data.</text>
</comment>
<dbReference type="PANTHER" id="PTHR43441:SF2">
    <property type="entry name" value="FAMILY ACETYLTRANSFERASE, PUTATIVE (AFU_ORTHOLOGUE AFUA_7G00850)-RELATED"/>
    <property type="match status" value="1"/>
</dbReference>
<dbReference type="SUPFAM" id="SSF55729">
    <property type="entry name" value="Acyl-CoA N-acyltransferases (Nat)"/>
    <property type="match status" value="1"/>
</dbReference>
<evidence type="ECO:0000313" key="3">
    <source>
        <dbReference type="Proteomes" id="UP000543419"/>
    </source>
</evidence>
<reference evidence="2 3" key="1">
    <citation type="submission" date="2020-02" db="EMBL/GenBank/DDBJ databases">
        <title>Characterization of phylogenetic diversity of novel bifidobacterial species isolated in Czech ZOOs.</title>
        <authorList>
            <person name="Lugli G.A."/>
            <person name="Vera N.B."/>
            <person name="Ventura M."/>
        </authorList>
    </citation>
    <scope>NUCLEOTIDE SEQUENCE [LARGE SCALE GENOMIC DNA]</scope>
    <source>
        <strain evidence="2 3">DSM 109959</strain>
    </source>
</reference>
<keyword evidence="3" id="KW-1185">Reference proteome</keyword>
<dbReference type="PANTHER" id="PTHR43441">
    <property type="entry name" value="RIBOSOMAL-PROTEIN-SERINE ACETYLTRANSFERASE"/>
    <property type="match status" value="1"/>
</dbReference>
<sequence length="224" mass="25354">MATIRSVSVFQSINQSLKQAFHPAHQIRMPRLTYPAFPIALRPLTMDDEEDWNEVRWRNNDWLAPWESGDPMHSGSITFNQWIQRQRFSEQHGEGALFAMEYQMHIVGQISLGAISYGAMRTGVVGYWVDQRYAGHGFAPMALAMLADWALGDPFGPALHRLEIAILPDNARSLAVVRKVGAHHEGLRERYMYVNGRWRDHVTFALFAEDIGSGFASRLAGGRS</sequence>
<protein>
    <submittedName>
        <fullName evidence="2">Acetyltransferase</fullName>
    </submittedName>
</protein>
<organism evidence="2 3">
    <name type="scientific">Bifidobacterium olomucense</name>
    <dbReference type="NCBI Taxonomy" id="2675324"/>
    <lineage>
        <taxon>Bacteria</taxon>
        <taxon>Bacillati</taxon>
        <taxon>Actinomycetota</taxon>
        <taxon>Actinomycetes</taxon>
        <taxon>Bifidobacteriales</taxon>
        <taxon>Bifidobacteriaceae</taxon>
        <taxon>Bifidobacterium</taxon>
    </lineage>
</organism>
<dbReference type="AlphaFoldDB" id="A0A7Y0EVA1"/>
<evidence type="ECO:0000259" key="1">
    <source>
        <dbReference type="PROSITE" id="PS51186"/>
    </source>
</evidence>
<dbReference type="EMBL" id="JAAIIG010000001">
    <property type="protein sequence ID" value="NMM97085.1"/>
    <property type="molecule type" value="Genomic_DNA"/>
</dbReference>
<dbReference type="Proteomes" id="UP000543419">
    <property type="component" value="Unassembled WGS sequence"/>
</dbReference>
<dbReference type="Gene3D" id="3.40.630.30">
    <property type="match status" value="1"/>
</dbReference>
<dbReference type="GO" id="GO:0005737">
    <property type="term" value="C:cytoplasm"/>
    <property type="evidence" value="ECO:0007669"/>
    <property type="project" value="TreeGrafter"/>
</dbReference>
<dbReference type="GO" id="GO:1990189">
    <property type="term" value="F:protein N-terminal-serine acetyltransferase activity"/>
    <property type="evidence" value="ECO:0007669"/>
    <property type="project" value="TreeGrafter"/>
</dbReference>
<accession>A0A7Y0EVA1</accession>
<dbReference type="PROSITE" id="PS51186">
    <property type="entry name" value="GNAT"/>
    <property type="match status" value="1"/>
</dbReference>
<evidence type="ECO:0000313" key="2">
    <source>
        <dbReference type="EMBL" id="NMM97085.1"/>
    </source>
</evidence>
<dbReference type="InterPro" id="IPR000182">
    <property type="entry name" value="GNAT_dom"/>
</dbReference>
<feature type="domain" description="N-acetyltransferase" evidence="1">
    <location>
        <begin position="39"/>
        <end position="209"/>
    </location>
</feature>
<dbReference type="InterPro" id="IPR051908">
    <property type="entry name" value="Ribosomal_N-acetyltransferase"/>
</dbReference>
<dbReference type="Pfam" id="PF13302">
    <property type="entry name" value="Acetyltransf_3"/>
    <property type="match status" value="1"/>
</dbReference>
<keyword evidence="2" id="KW-0808">Transferase</keyword>
<dbReference type="RefSeq" id="WP_169240018.1">
    <property type="nucleotide sequence ID" value="NZ_JAAIIG010000001.1"/>
</dbReference>
<gene>
    <name evidence="2" type="ORF">G1C97_0034</name>
</gene>
<proteinExistence type="predicted"/>
<dbReference type="InterPro" id="IPR016181">
    <property type="entry name" value="Acyl_CoA_acyltransferase"/>
</dbReference>